<dbReference type="AlphaFoldDB" id="A0AAU9JEX2"/>
<organism evidence="2 3">
    <name type="scientific">Blepharisma stoltei</name>
    <dbReference type="NCBI Taxonomy" id="1481888"/>
    <lineage>
        <taxon>Eukaryota</taxon>
        <taxon>Sar</taxon>
        <taxon>Alveolata</taxon>
        <taxon>Ciliophora</taxon>
        <taxon>Postciliodesmatophora</taxon>
        <taxon>Heterotrichea</taxon>
        <taxon>Heterotrichida</taxon>
        <taxon>Blepharismidae</taxon>
        <taxon>Blepharisma</taxon>
    </lineage>
</organism>
<proteinExistence type="predicted"/>
<reference evidence="2" key="1">
    <citation type="submission" date="2021-09" db="EMBL/GenBank/DDBJ databases">
        <authorList>
            <consortium name="AG Swart"/>
            <person name="Singh M."/>
            <person name="Singh A."/>
            <person name="Seah K."/>
            <person name="Emmerich C."/>
        </authorList>
    </citation>
    <scope>NUCLEOTIDE SEQUENCE</scope>
    <source>
        <strain evidence="2">ATCC30299</strain>
    </source>
</reference>
<protein>
    <recommendedName>
        <fullName evidence="4">Dickkopf N-terminal cysteine-rich domain-containing protein</fullName>
    </recommendedName>
</protein>
<accession>A0AAU9JEX2</accession>
<feature type="signal peptide" evidence="1">
    <location>
        <begin position="1"/>
        <end position="18"/>
    </location>
</feature>
<evidence type="ECO:0008006" key="4">
    <source>
        <dbReference type="Google" id="ProtNLM"/>
    </source>
</evidence>
<evidence type="ECO:0000313" key="2">
    <source>
        <dbReference type="EMBL" id="CAG9325462.1"/>
    </source>
</evidence>
<keyword evidence="1" id="KW-0732">Signal</keyword>
<keyword evidence="3" id="KW-1185">Reference proteome</keyword>
<dbReference type="Proteomes" id="UP001162131">
    <property type="component" value="Unassembled WGS sequence"/>
</dbReference>
<feature type="chain" id="PRO_5043471121" description="Dickkopf N-terminal cysteine-rich domain-containing protein" evidence="1">
    <location>
        <begin position="19"/>
        <end position="358"/>
    </location>
</feature>
<dbReference type="EMBL" id="CAJZBQ010000038">
    <property type="protein sequence ID" value="CAG9325462.1"/>
    <property type="molecule type" value="Genomic_DNA"/>
</dbReference>
<evidence type="ECO:0000256" key="1">
    <source>
        <dbReference type="SAM" id="SignalP"/>
    </source>
</evidence>
<sequence length="358" mass="39501">MTKLLYLIASCLLKLSLEIDTDAPCKVVSCSDSLSENVCVHQDGETIQVKACPTNYTCSNLAQFGDWNSWKDSSCSEDVPETKESNCTGNHELVTYNECCSNDDCFSKKCNDGHCKSIKVGHYCKIDDHCEPSYYCSSNNLCVQSLVTGTPCLASSQCAVGIGCNQYTYTCISFFSLGFGKASNEAKYCKSNYVRNGKCDRVSIYVDNVKLEEPFYCTVPSTCTYKWDSDNTTDTTAPCQCAGVGSNIGFCNPSLGPVRGISDVFWPKFQYSDSSCSGDDGSSIDIDTLYFCNAVSDDGKNYYNEMMTIFSDWALYHSGAIDNCSEALKLYNPSYKMDSWSKGHLPLLASFMLYLILS</sequence>
<name>A0AAU9JEX2_9CILI</name>
<comment type="caution">
    <text evidence="2">The sequence shown here is derived from an EMBL/GenBank/DDBJ whole genome shotgun (WGS) entry which is preliminary data.</text>
</comment>
<gene>
    <name evidence="2" type="ORF">BSTOLATCC_MIC38716</name>
</gene>
<evidence type="ECO:0000313" key="3">
    <source>
        <dbReference type="Proteomes" id="UP001162131"/>
    </source>
</evidence>